<organism evidence="2 3">
    <name type="scientific">Virgibacillus chiguensis</name>
    <dbReference type="NCBI Taxonomy" id="411959"/>
    <lineage>
        <taxon>Bacteria</taxon>
        <taxon>Bacillati</taxon>
        <taxon>Bacillota</taxon>
        <taxon>Bacilli</taxon>
        <taxon>Bacillales</taxon>
        <taxon>Bacillaceae</taxon>
        <taxon>Virgibacillus</taxon>
    </lineage>
</organism>
<evidence type="ECO:0000313" key="2">
    <source>
        <dbReference type="EMBL" id="SHH32781.1"/>
    </source>
</evidence>
<protein>
    <submittedName>
        <fullName evidence="2">Uncharacterized protein</fullName>
    </submittedName>
</protein>
<keyword evidence="1" id="KW-0812">Transmembrane</keyword>
<dbReference type="Proteomes" id="UP000184079">
    <property type="component" value="Unassembled WGS sequence"/>
</dbReference>
<feature type="transmembrane region" description="Helical" evidence="1">
    <location>
        <begin position="134"/>
        <end position="153"/>
    </location>
</feature>
<reference evidence="3" key="1">
    <citation type="submission" date="2016-11" db="EMBL/GenBank/DDBJ databases">
        <authorList>
            <person name="Varghese N."/>
            <person name="Submissions S."/>
        </authorList>
    </citation>
    <scope>NUCLEOTIDE SEQUENCE [LARGE SCALE GENOMIC DNA]</scope>
    <source>
        <strain evidence="3">CGMCC 1.6496</strain>
    </source>
</reference>
<feature type="transmembrane region" description="Helical" evidence="1">
    <location>
        <begin position="42"/>
        <end position="60"/>
    </location>
</feature>
<dbReference type="RefSeq" id="WP_073007316.1">
    <property type="nucleotide sequence ID" value="NZ_FQXD01000006.1"/>
</dbReference>
<keyword evidence="1" id="KW-0472">Membrane</keyword>
<accession>A0A1M5S2V0</accession>
<feature type="transmembrane region" description="Helical" evidence="1">
    <location>
        <begin position="15"/>
        <end position="33"/>
    </location>
</feature>
<name>A0A1M5S2V0_9BACI</name>
<evidence type="ECO:0000313" key="3">
    <source>
        <dbReference type="Proteomes" id="UP000184079"/>
    </source>
</evidence>
<feature type="transmembrane region" description="Helical" evidence="1">
    <location>
        <begin position="104"/>
        <end position="122"/>
    </location>
</feature>
<dbReference type="OrthoDB" id="2856959at2"/>
<proteinExistence type="predicted"/>
<evidence type="ECO:0000256" key="1">
    <source>
        <dbReference type="SAM" id="Phobius"/>
    </source>
</evidence>
<dbReference type="AlphaFoldDB" id="A0A1M5S2V0"/>
<feature type="transmembrane region" description="Helical" evidence="1">
    <location>
        <begin position="80"/>
        <end position="97"/>
    </location>
</feature>
<keyword evidence="1" id="KW-1133">Transmembrane helix</keyword>
<gene>
    <name evidence="2" type="ORF">SAMN05421807_10631</name>
</gene>
<keyword evidence="3" id="KW-1185">Reference proteome</keyword>
<sequence length="158" mass="18251">MDKVIHNLDLHSKGIWFPITISIILVLTILFIPKKHITWKELYATFGIIGFITWLSDSLVARTLDLIHLADPKTAGLAEILVYTFVPSSLAILFINYYTHKNKWFLVVLFTIISALLEWTMVHLDYLKYTGWNPFVSIAAYIIAFGFLVPFHVKLLRK</sequence>
<dbReference type="EMBL" id="FQXD01000006">
    <property type="protein sequence ID" value="SHH32781.1"/>
    <property type="molecule type" value="Genomic_DNA"/>
</dbReference>